<feature type="transmembrane region" description="Helical" evidence="1">
    <location>
        <begin position="12"/>
        <end position="35"/>
    </location>
</feature>
<evidence type="ECO:0000313" key="2">
    <source>
        <dbReference type="EMBL" id="GAA5201609.1"/>
    </source>
</evidence>
<sequence>MPRRGWPERLAHFCVIAGPVASFVAAHFLLVPALLSRLSRATHGSPTWMAAAGWATAAPALSLLALYA</sequence>
<evidence type="ECO:0000313" key="3">
    <source>
        <dbReference type="Proteomes" id="UP001501570"/>
    </source>
</evidence>
<protein>
    <submittedName>
        <fullName evidence="2">Uncharacterized protein</fullName>
    </submittedName>
</protein>
<keyword evidence="1" id="KW-0472">Membrane</keyword>
<evidence type="ECO:0000256" key="1">
    <source>
        <dbReference type="SAM" id="Phobius"/>
    </source>
</evidence>
<organism evidence="2 3">
    <name type="scientific">Rugosimonospora acidiphila</name>
    <dbReference type="NCBI Taxonomy" id="556531"/>
    <lineage>
        <taxon>Bacteria</taxon>
        <taxon>Bacillati</taxon>
        <taxon>Actinomycetota</taxon>
        <taxon>Actinomycetes</taxon>
        <taxon>Micromonosporales</taxon>
        <taxon>Micromonosporaceae</taxon>
        <taxon>Rugosimonospora</taxon>
    </lineage>
</organism>
<name>A0ABP9SVS9_9ACTN</name>
<keyword evidence="1" id="KW-0812">Transmembrane</keyword>
<gene>
    <name evidence="2" type="ORF">GCM10023322_81930</name>
</gene>
<dbReference type="EMBL" id="BAABJQ010000052">
    <property type="protein sequence ID" value="GAA5201609.1"/>
    <property type="molecule type" value="Genomic_DNA"/>
</dbReference>
<reference evidence="3" key="1">
    <citation type="journal article" date="2019" name="Int. J. Syst. Evol. Microbiol.">
        <title>The Global Catalogue of Microorganisms (GCM) 10K type strain sequencing project: providing services to taxonomists for standard genome sequencing and annotation.</title>
        <authorList>
            <consortium name="The Broad Institute Genomics Platform"/>
            <consortium name="The Broad Institute Genome Sequencing Center for Infectious Disease"/>
            <person name="Wu L."/>
            <person name="Ma J."/>
        </authorList>
    </citation>
    <scope>NUCLEOTIDE SEQUENCE [LARGE SCALE GENOMIC DNA]</scope>
    <source>
        <strain evidence="3">JCM 18304</strain>
    </source>
</reference>
<keyword evidence="3" id="KW-1185">Reference proteome</keyword>
<keyword evidence="1" id="KW-1133">Transmembrane helix</keyword>
<dbReference type="Proteomes" id="UP001501570">
    <property type="component" value="Unassembled WGS sequence"/>
</dbReference>
<dbReference type="RefSeq" id="WP_345639145.1">
    <property type="nucleotide sequence ID" value="NZ_BAABJQ010000052.1"/>
</dbReference>
<comment type="caution">
    <text evidence="2">The sequence shown here is derived from an EMBL/GenBank/DDBJ whole genome shotgun (WGS) entry which is preliminary data.</text>
</comment>
<accession>A0ABP9SVS9</accession>
<proteinExistence type="predicted"/>
<feature type="transmembrane region" description="Helical" evidence="1">
    <location>
        <begin position="47"/>
        <end position="67"/>
    </location>
</feature>